<dbReference type="GO" id="GO:0048137">
    <property type="term" value="P:spermatocyte division"/>
    <property type="evidence" value="ECO:0007669"/>
    <property type="project" value="EnsemblMetazoa"/>
</dbReference>
<dbReference type="GO" id="GO:0034399">
    <property type="term" value="C:nuclear periphery"/>
    <property type="evidence" value="ECO:0007669"/>
    <property type="project" value="EnsemblMetazoa"/>
</dbReference>
<dbReference type="AlphaFoldDB" id="B4JE54"/>
<keyword evidence="5 9" id="KW-0811">Translocation</keyword>
<dbReference type="OMA" id="MAHIVLF"/>
<dbReference type="GO" id="GO:0003682">
    <property type="term" value="F:chromatin binding"/>
    <property type="evidence" value="ECO:0007669"/>
    <property type="project" value="EnsemblMetazoa"/>
</dbReference>
<dbReference type="FunFam" id="1.10.3450.20:FF:000001">
    <property type="entry name" value="Nuclear pore complex protein"/>
    <property type="match status" value="1"/>
</dbReference>
<keyword evidence="7 9" id="KW-0472">Membrane</keyword>
<evidence type="ECO:0000256" key="4">
    <source>
        <dbReference type="ARBA" id="ARBA00022927"/>
    </source>
</evidence>
<dbReference type="EMBL" id="CH916368">
    <property type="protein sequence ID" value="EDW03574.1"/>
    <property type="molecule type" value="Genomic_DNA"/>
</dbReference>
<dbReference type="STRING" id="7222.B4JE54"/>
<dbReference type="GO" id="GO:0006606">
    <property type="term" value="P:protein import into nucleus"/>
    <property type="evidence" value="ECO:0007669"/>
    <property type="project" value="EnsemblMetazoa"/>
</dbReference>
<dbReference type="Gene3D" id="1.10.3450.20">
    <property type="match status" value="1"/>
</dbReference>
<comment type="function">
    <text evidence="9">Functions as a component of the nuclear pore complex (NPC).</text>
</comment>
<evidence type="ECO:0000256" key="3">
    <source>
        <dbReference type="ARBA" id="ARBA00022816"/>
    </source>
</evidence>
<dbReference type="GO" id="GO:0007112">
    <property type="term" value="P:male meiosis cytokinesis"/>
    <property type="evidence" value="ECO:0007669"/>
    <property type="project" value="EnsemblMetazoa"/>
</dbReference>
<dbReference type="Pfam" id="PF04121">
    <property type="entry name" value="Nup84_Nup100"/>
    <property type="match status" value="1"/>
</dbReference>
<keyword evidence="8 9" id="KW-0539">Nucleus</keyword>
<dbReference type="GO" id="GO:0046822">
    <property type="term" value="P:regulation of nucleocytoplasmic transport"/>
    <property type="evidence" value="ECO:0007669"/>
    <property type="project" value="EnsemblMetazoa"/>
</dbReference>
<evidence type="ECO:0000256" key="7">
    <source>
        <dbReference type="ARBA" id="ARBA00023136"/>
    </source>
</evidence>
<dbReference type="GO" id="GO:0007110">
    <property type="term" value="P:meiosis I cytokinesis"/>
    <property type="evidence" value="ECO:0007669"/>
    <property type="project" value="EnsemblMetazoa"/>
</dbReference>
<comment type="similarity">
    <text evidence="1 9">Belongs to the nucleoporin Nup84/Nup107 family.</text>
</comment>
<organism evidence="11">
    <name type="scientific">Drosophila grimshawi</name>
    <name type="common">Hawaiian fruit fly</name>
    <name type="synonym">Idiomyia grimshawi</name>
    <dbReference type="NCBI Taxonomy" id="7222"/>
    <lineage>
        <taxon>Eukaryota</taxon>
        <taxon>Metazoa</taxon>
        <taxon>Ecdysozoa</taxon>
        <taxon>Arthropoda</taxon>
        <taxon>Hexapoda</taxon>
        <taxon>Insecta</taxon>
        <taxon>Pterygota</taxon>
        <taxon>Neoptera</taxon>
        <taxon>Endopterygota</taxon>
        <taxon>Diptera</taxon>
        <taxon>Brachycera</taxon>
        <taxon>Muscomorpha</taxon>
        <taxon>Ephydroidea</taxon>
        <taxon>Drosophilidae</taxon>
        <taxon>Drosophila</taxon>
        <taxon>Hawaiian Drosophila</taxon>
    </lineage>
</organism>
<evidence type="ECO:0000313" key="10">
    <source>
        <dbReference type="EMBL" id="EDW03574.1"/>
    </source>
</evidence>
<dbReference type="KEGG" id="dgr:6562361"/>
<keyword evidence="6 9" id="KW-0906">Nuclear pore complex</keyword>
<dbReference type="GO" id="GO:0000724">
    <property type="term" value="P:double-strand break repair via homologous recombination"/>
    <property type="evidence" value="ECO:0007669"/>
    <property type="project" value="EnsemblMetazoa"/>
</dbReference>
<sequence length="890" mass="101854">MESPFQRRRVSLLRPPLSSTQNEQAHNLSITLLPEEQEMLRNTSAGALGLLSRLQNRTAHNANEISRLSGTDGGTFAVAVDDVNDDADYGRGKADVLFAHFYEIHHTHTNANDTLDVVQQLVQACQQIVDQLQIEIERGVGGNQGAKQREASVSWLKQEINTWRLLYGLYHDRLLLQADAHAEDELMMQDGPMLGASEKEVIQQLFSINAQLREYQLVIDWLEKCHEQSEQSNALQSHDRMMAWENTLFQLENLQGAAFGRGHEICRQLDPDAPVRERQPLHALDMEDNGRLSRAIFAAIRSGHIDEALKLCKHYGQTWRAAILEGWRLHEDPNCARHVGGQANEKLPIEGNPRRDIWKRCAWLLANSTKYDEYTRATAGVFCGHLDALKSLLHNSWQDLLWAYLKVQIDIRVESEIRGCCLKRYQPMPDEYWNGKMTLEQIFDELNVAKDLAVRDYAQSQLGVIQQHLILDTAGELLKHMCRWLDAVPKESQLPPHQLRFMAHIVLFMRRIGRLEPQPQQQQADRIIAAYVDALIQRGDPQPIAYYSAGLPKKLQVQLYAKFLTHIHEKRPRELALEAAIQAGLDVEQITLHTVESICVDGTPVSAMGEPHTGEISAGDKRKIQSLEYLIHLVEQRGELLWQANAMMRQYLASNKIECVRRVFSMVPDDVTAQLIKIYGAPDNFPPREECSLREYLCFRIYLAGIDSFNDWTQLQQTRPQPPEPGAQKSTISHHTQDNFTERMNAQHKEKAYLSDLSRWKQKLKEQSKITTEALFNVLLFPEKGWLNDPFIAKEPENASLLHWEHRLVQMEKLRSICLPEIVLLLHEVMMKSNDFAGCVRLADEIADEGRQLYKVYTKHKLADVLSKIADSSLQLLNIKLDPWGYPITA</sequence>
<evidence type="ECO:0000256" key="9">
    <source>
        <dbReference type="RuleBase" id="RU365072"/>
    </source>
</evidence>
<evidence type="ECO:0000313" key="11">
    <source>
        <dbReference type="Proteomes" id="UP000001070"/>
    </source>
</evidence>
<dbReference type="InParanoid" id="B4JE54"/>
<evidence type="ECO:0000256" key="5">
    <source>
        <dbReference type="ARBA" id="ARBA00023010"/>
    </source>
</evidence>
<evidence type="ECO:0000256" key="1">
    <source>
        <dbReference type="ARBA" id="ARBA00009510"/>
    </source>
</evidence>
<name>B4JE54_DROGR</name>
<dbReference type="GO" id="GO:0030703">
    <property type="term" value="P:eggshell formation"/>
    <property type="evidence" value="ECO:0007669"/>
    <property type="project" value="EnsemblMetazoa"/>
</dbReference>
<dbReference type="HOGENOM" id="CLU_012944_1_0_1"/>
<dbReference type="PANTHER" id="PTHR13003:SF2">
    <property type="entry name" value="NUCLEAR PORE COMPLEX PROTEIN NUP107"/>
    <property type="match status" value="1"/>
</dbReference>
<evidence type="ECO:0000256" key="2">
    <source>
        <dbReference type="ARBA" id="ARBA00022448"/>
    </source>
</evidence>
<dbReference type="GO" id="GO:0006406">
    <property type="term" value="P:mRNA export from nucleus"/>
    <property type="evidence" value="ECO:0007669"/>
    <property type="project" value="TreeGrafter"/>
</dbReference>
<dbReference type="GO" id="GO:0017056">
    <property type="term" value="F:structural constituent of nuclear pore"/>
    <property type="evidence" value="ECO:0007669"/>
    <property type="project" value="UniProtKB-UniRule"/>
</dbReference>
<comment type="subunit">
    <text evidence="9">Part of the nuclear pore complex (NPC).</text>
</comment>
<dbReference type="GO" id="GO:0031080">
    <property type="term" value="C:nuclear pore outer ring"/>
    <property type="evidence" value="ECO:0007669"/>
    <property type="project" value="TreeGrafter"/>
</dbReference>
<protein>
    <recommendedName>
        <fullName evidence="9">Nuclear pore complex protein</fullName>
    </recommendedName>
</protein>
<dbReference type="PhylomeDB" id="B4JE54"/>
<dbReference type="OrthoDB" id="3098at2759"/>
<evidence type="ECO:0000256" key="8">
    <source>
        <dbReference type="ARBA" id="ARBA00023242"/>
    </source>
</evidence>
<keyword evidence="4" id="KW-0653">Protein transport</keyword>
<dbReference type="Gene3D" id="1.20.190.50">
    <property type="match status" value="1"/>
</dbReference>
<accession>B4JE54</accession>
<gene>
    <name evidence="10" type="primary">Dgri\GH11309</name>
    <name evidence="10" type="ORF">Dgri_GH11309</name>
</gene>
<evidence type="ECO:0000256" key="6">
    <source>
        <dbReference type="ARBA" id="ARBA00023132"/>
    </source>
</evidence>
<dbReference type="GO" id="GO:1900182">
    <property type="term" value="P:positive regulation of protein localization to nucleus"/>
    <property type="evidence" value="ECO:0007669"/>
    <property type="project" value="EnsemblMetazoa"/>
</dbReference>
<dbReference type="GO" id="GO:0008585">
    <property type="term" value="P:female gonad development"/>
    <property type="evidence" value="ECO:0007669"/>
    <property type="project" value="EnsemblMetazoa"/>
</dbReference>
<dbReference type="GO" id="GO:0031965">
    <property type="term" value="C:nuclear membrane"/>
    <property type="evidence" value="ECO:0007669"/>
    <property type="project" value="UniProtKB-SubCell"/>
</dbReference>
<keyword evidence="3" id="KW-0509">mRNA transport</keyword>
<dbReference type="InterPro" id="IPR007252">
    <property type="entry name" value="Nup84/Nup107"/>
</dbReference>
<dbReference type="GO" id="GO:0000973">
    <property type="term" value="P:post-transcriptional tethering of RNA polymerase II gene DNA at nuclear periphery"/>
    <property type="evidence" value="ECO:0007669"/>
    <property type="project" value="TreeGrafter"/>
</dbReference>
<dbReference type="FunCoup" id="B4JE54">
    <property type="interactions" value="1882"/>
</dbReference>
<reference evidence="10 11" key="1">
    <citation type="journal article" date="2007" name="Nature">
        <title>Evolution of genes and genomes on the Drosophila phylogeny.</title>
        <authorList>
            <consortium name="Drosophila 12 Genomes Consortium"/>
            <person name="Clark A.G."/>
            <person name="Eisen M.B."/>
            <person name="Smith D.R."/>
            <person name="Bergman C.M."/>
            <person name="Oliver B."/>
            <person name="Markow T.A."/>
            <person name="Kaufman T.C."/>
            <person name="Kellis M."/>
            <person name="Gelbart W."/>
            <person name="Iyer V.N."/>
            <person name="Pollard D.A."/>
            <person name="Sackton T.B."/>
            <person name="Larracuente A.M."/>
            <person name="Singh N.D."/>
            <person name="Abad J.P."/>
            <person name="Abt D.N."/>
            <person name="Adryan B."/>
            <person name="Aguade M."/>
            <person name="Akashi H."/>
            <person name="Anderson W.W."/>
            <person name="Aquadro C.F."/>
            <person name="Ardell D.H."/>
            <person name="Arguello R."/>
            <person name="Artieri C.G."/>
            <person name="Barbash D.A."/>
            <person name="Barker D."/>
            <person name="Barsanti P."/>
            <person name="Batterham P."/>
            <person name="Batzoglou S."/>
            <person name="Begun D."/>
            <person name="Bhutkar A."/>
            <person name="Blanco E."/>
            <person name="Bosak S.A."/>
            <person name="Bradley R.K."/>
            <person name="Brand A.D."/>
            <person name="Brent M.R."/>
            <person name="Brooks A.N."/>
            <person name="Brown R.H."/>
            <person name="Butlin R.K."/>
            <person name="Caggese C."/>
            <person name="Calvi B.R."/>
            <person name="Bernardo de Carvalho A."/>
            <person name="Caspi A."/>
            <person name="Castrezana S."/>
            <person name="Celniker S.E."/>
            <person name="Chang J.L."/>
            <person name="Chapple C."/>
            <person name="Chatterji S."/>
            <person name="Chinwalla A."/>
            <person name="Civetta A."/>
            <person name="Clifton S.W."/>
            <person name="Comeron J.M."/>
            <person name="Costello J.C."/>
            <person name="Coyne J.A."/>
            <person name="Daub J."/>
            <person name="David R.G."/>
            <person name="Delcher A.L."/>
            <person name="Delehaunty K."/>
            <person name="Do C.B."/>
            <person name="Ebling H."/>
            <person name="Edwards K."/>
            <person name="Eickbush T."/>
            <person name="Evans J.D."/>
            <person name="Filipski A."/>
            <person name="Findeiss S."/>
            <person name="Freyhult E."/>
            <person name="Fulton L."/>
            <person name="Fulton R."/>
            <person name="Garcia A.C."/>
            <person name="Gardiner A."/>
            <person name="Garfield D.A."/>
            <person name="Garvin B.E."/>
            <person name="Gibson G."/>
            <person name="Gilbert D."/>
            <person name="Gnerre S."/>
            <person name="Godfrey J."/>
            <person name="Good R."/>
            <person name="Gotea V."/>
            <person name="Gravely B."/>
            <person name="Greenberg A.J."/>
            <person name="Griffiths-Jones S."/>
            <person name="Gross S."/>
            <person name="Guigo R."/>
            <person name="Gustafson E.A."/>
            <person name="Haerty W."/>
            <person name="Hahn M.W."/>
            <person name="Halligan D.L."/>
            <person name="Halpern A.L."/>
            <person name="Halter G.M."/>
            <person name="Han M.V."/>
            <person name="Heger A."/>
            <person name="Hillier L."/>
            <person name="Hinrichs A.S."/>
            <person name="Holmes I."/>
            <person name="Hoskins R.A."/>
            <person name="Hubisz M.J."/>
            <person name="Hultmark D."/>
            <person name="Huntley M.A."/>
            <person name="Jaffe D.B."/>
            <person name="Jagadeeshan S."/>
            <person name="Jeck W.R."/>
            <person name="Johnson J."/>
            <person name="Jones C.D."/>
            <person name="Jordan W.C."/>
            <person name="Karpen G.H."/>
            <person name="Kataoka E."/>
            <person name="Keightley P.D."/>
            <person name="Kheradpour P."/>
            <person name="Kirkness E.F."/>
            <person name="Koerich L.B."/>
            <person name="Kristiansen K."/>
            <person name="Kudrna D."/>
            <person name="Kulathinal R.J."/>
            <person name="Kumar S."/>
            <person name="Kwok R."/>
            <person name="Lander E."/>
            <person name="Langley C.H."/>
            <person name="Lapoint R."/>
            <person name="Lazzaro B.P."/>
            <person name="Lee S.J."/>
            <person name="Levesque L."/>
            <person name="Li R."/>
            <person name="Lin C.F."/>
            <person name="Lin M.F."/>
            <person name="Lindblad-Toh K."/>
            <person name="Llopart A."/>
            <person name="Long M."/>
            <person name="Low L."/>
            <person name="Lozovsky E."/>
            <person name="Lu J."/>
            <person name="Luo M."/>
            <person name="Machado C.A."/>
            <person name="Makalowski W."/>
            <person name="Marzo M."/>
            <person name="Matsuda M."/>
            <person name="Matzkin L."/>
            <person name="McAllister B."/>
            <person name="McBride C.S."/>
            <person name="McKernan B."/>
            <person name="McKernan K."/>
            <person name="Mendez-Lago M."/>
            <person name="Minx P."/>
            <person name="Mollenhauer M.U."/>
            <person name="Montooth K."/>
            <person name="Mount S.M."/>
            <person name="Mu X."/>
            <person name="Myers E."/>
            <person name="Negre B."/>
            <person name="Newfeld S."/>
            <person name="Nielsen R."/>
            <person name="Noor M.A."/>
            <person name="O'Grady P."/>
            <person name="Pachter L."/>
            <person name="Papaceit M."/>
            <person name="Parisi M.J."/>
            <person name="Parisi M."/>
            <person name="Parts L."/>
            <person name="Pedersen J.S."/>
            <person name="Pesole G."/>
            <person name="Phillippy A.M."/>
            <person name="Ponting C.P."/>
            <person name="Pop M."/>
            <person name="Porcelli D."/>
            <person name="Powell J.R."/>
            <person name="Prohaska S."/>
            <person name="Pruitt K."/>
            <person name="Puig M."/>
            <person name="Quesneville H."/>
            <person name="Ram K.R."/>
            <person name="Rand D."/>
            <person name="Rasmussen M.D."/>
            <person name="Reed L.K."/>
            <person name="Reenan R."/>
            <person name="Reily A."/>
            <person name="Remington K.A."/>
            <person name="Rieger T.T."/>
            <person name="Ritchie M.G."/>
            <person name="Robin C."/>
            <person name="Rogers Y.H."/>
            <person name="Rohde C."/>
            <person name="Rozas J."/>
            <person name="Rubenfield M.J."/>
            <person name="Ruiz A."/>
            <person name="Russo S."/>
            <person name="Salzberg S.L."/>
            <person name="Sanchez-Gracia A."/>
            <person name="Saranga D.J."/>
            <person name="Sato H."/>
            <person name="Schaeffer S.W."/>
            <person name="Schatz M.C."/>
            <person name="Schlenke T."/>
            <person name="Schwartz R."/>
            <person name="Segarra C."/>
            <person name="Singh R.S."/>
            <person name="Sirot L."/>
            <person name="Sirota M."/>
            <person name="Sisneros N.B."/>
            <person name="Smith C.D."/>
            <person name="Smith T.F."/>
            <person name="Spieth J."/>
            <person name="Stage D.E."/>
            <person name="Stark A."/>
            <person name="Stephan W."/>
            <person name="Strausberg R.L."/>
            <person name="Strempel S."/>
            <person name="Sturgill D."/>
            <person name="Sutton G."/>
            <person name="Sutton G.G."/>
            <person name="Tao W."/>
            <person name="Teichmann S."/>
            <person name="Tobari Y.N."/>
            <person name="Tomimura Y."/>
            <person name="Tsolas J.M."/>
            <person name="Valente V.L."/>
            <person name="Venter E."/>
            <person name="Venter J.C."/>
            <person name="Vicario S."/>
            <person name="Vieira F.G."/>
            <person name="Vilella A.J."/>
            <person name="Villasante A."/>
            <person name="Walenz B."/>
            <person name="Wang J."/>
            <person name="Wasserman M."/>
            <person name="Watts T."/>
            <person name="Wilson D."/>
            <person name="Wilson R.K."/>
            <person name="Wing R.A."/>
            <person name="Wolfner M.F."/>
            <person name="Wong A."/>
            <person name="Wong G.K."/>
            <person name="Wu C.I."/>
            <person name="Wu G."/>
            <person name="Yamamoto D."/>
            <person name="Yang H.P."/>
            <person name="Yang S.P."/>
            <person name="Yorke J.A."/>
            <person name="Yoshida K."/>
            <person name="Zdobnov E."/>
            <person name="Zhang P."/>
            <person name="Zhang Y."/>
            <person name="Zimin A.V."/>
            <person name="Baldwin J."/>
            <person name="Abdouelleil A."/>
            <person name="Abdulkadir J."/>
            <person name="Abebe A."/>
            <person name="Abera B."/>
            <person name="Abreu J."/>
            <person name="Acer S.C."/>
            <person name="Aftuck L."/>
            <person name="Alexander A."/>
            <person name="An P."/>
            <person name="Anderson E."/>
            <person name="Anderson S."/>
            <person name="Arachi H."/>
            <person name="Azer M."/>
            <person name="Bachantsang P."/>
            <person name="Barry A."/>
            <person name="Bayul T."/>
            <person name="Berlin A."/>
            <person name="Bessette D."/>
            <person name="Bloom T."/>
            <person name="Blye J."/>
            <person name="Boguslavskiy L."/>
            <person name="Bonnet C."/>
            <person name="Boukhgalter B."/>
            <person name="Bourzgui I."/>
            <person name="Brown A."/>
            <person name="Cahill P."/>
            <person name="Channer S."/>
            <person name="Cheshatsang Y."/>
            <person name="Chuda L."/>
            <person name="Citroen M."/>
            <person name="Collymore A."/>
            <person name="Cooke P."/>
            <person name="Costello M."/>
            <person name="D'Aco K."/>
            <person name="Daza R."/>
            <person name="De Haan G."/>
            <person name="DeGray S."/>
            <person name="DeMaso C."/>
            <person name="Dhargay N."/>
            <person name="Dooley K."/>
            <person name="Dooley E."/>
            <person name="Doricent M."/>
            <person name="Dorje P."/>
            <person name="Dorjee K."/>
            <person name="Dupes A."/>
            <person name="Elong R."/>
            <person name="Falk J."/>
            <person name="Farina A."/>
            <person name="Faro S."/>
            <person name="Ferguson D."/>
            <person name="Fisher S."/>
            <person name="Foley C.D."/>
            <person name="Franke A."/>
            <person name="Friedrich D."/>
            <person name="Gadbois L."/>
            <person name="Gearin G."/>
            <person name="Gearin C.R."/>
            <person name="Giannoukos G."/>
            <person name="Goode T."/>
            <person name="Graham J."/>
            <person name="Grandbois E."/>
            <person name="Grewal S."/>
            <person name="Gyaltsen K."/>
            <person name="Hafez N."/>
            <person name="Hagos B."/>
            <person name="Hall J."/>
            <person name="Henson C."/>
            <person name="Hollinger A."/>
            <person name="Honan T."/>
            <person name="Huard M.D."/>
            <person name="Hughes L."/>
            <person name="Hurhula B."/>
            <person name="Husby M.E."/>
            <person name="Kamat A."/>
            <person name="Kanga B."/>
            <person name="Kashin S."/>
            <person name="Khazanovich D."/>
            <person name="Kisner P."/>
            <person name="Lance K."/>
            <person name="Lara M."/>
            <person name="Lee W."/>
            <person name="Lennon N."/>
            <person name="Letendre F."/>
            <person name="LeVine R."/>
            <person name="Lipovsky A."/>
            <person name="Liu X."/>
            <person name="Liu J."/>
            <person name="Liu S."/>
            <person name="Lokyitsang T."/>
            <person name="Lokyitsang Y."/>
            <person name="Lubonja R."/>
            <person name="Lui A."/>
            <person name="MacDonald P."/>
            <person name="Magnisalis V."/>
            <person name="Maru K."/>
            <person name="Matthews C."/>
            <person name="McCusker W."/>
            <person name="McDonough S."/>
            <person name="Mehta T."/>
            <person name="Meldrim J."/>
            <person name="Meneus L."/>
            <person name="Mihai O."/>
            <person name="Mihalev A."/>
            <person name="Mihova T."/>
            <person name="Mittelman R."/>
            <person name="Mlenga V."/>
            <person name="Montmayeur A."/>
            <person name="Mulrain L."/>
            <person name="Navidi A."/>
            <person name="Naylor J."/>
            <person name="Negash T."/>
            <person name="Nguyen T."/>
            <person name="Nguyen N."/>
            <person name="Nicol R."/>
            <person name="Norbu C."/>
            <person name="Norbu N."/>
            <person name="Novod N."/>
            <person name="O'Neill B."/>
            <person name="Osman S."/>
            <person name="Markiewicz E."/>
            <person name="Oyono O.L."/>
            <person name="Patti C."/>
            <person name="Phunkhang P."/>
            <person name="Pierre F."/>
            <person name="Priest M."/>
            <person name="Raghuraman S."/>
            <person name="Rege F."/>
            <person name="Reyes R."/>
            <person name="Rise C."/>
            <person name="Rogov P."/>
            <person name="Ross K."/>
            <person name="Ryan E."/>
            <person name="Settipalli S."/>
            <person name="Shea T."/>
            <person name="Sherpa N."/>
            <person name="Shi L."/>
            <person name="Shih D."/>
            <person name="Sparrow T."/>
            <person name="Spaulding J."/>
            <person name="Stalker J."/>
            <person name="Stange-Thomann N."/>
            <person name="Stavropoulos S."/>
            <person name="Stone C."/>
            <person name="Strader C."/>
            <person name="Tesfaye S."/>
            <person name="Thomson T."/>
            <person name="Thoulutsang Y."/>
            <person name="Thoulutsang D."/>
            <person name="Topham K."/>
            <person name="Topping I."/>
            <person name="Tsamla T."/>
            <person name="Vassiliev H."/>
            <person name="Vo A."/>
            <person name="Wangchuk T."/>
            <person name="Wangdi T."/>
            <person name="Weiand M."/>
            <person name="Wilkinson J."/>
            <person name="Wilson A."/>
            <person name="Yadav S."/>
            <person name="Young G."/>
            <person name="Yu Q."/>
            <person name="Zembek L."/>
            <person name="Zhong D."/>
            <person name="Zimmer A."/>
            <person name="Zwirko Z."/>
            <person name="Jaffe D.B."/>
            <person name="Alvarez P."/>
            <person name="Brockman W."/>
            <person name="Butler J."/>
            <person name="Chin C."/>
            <person name="Gnerre S."/>
            <person name="Grabherr M."/>
            <person name="Kleber M."/>
            <person name="Mauceli E."/>
            <person name="MacCallum I."/>
        </authorList>
    </citation>
    <scope>NUCLEOTIDE SEQUENCE [LARGE SCALE GENOMIC DNA]</scope>
    <source>
        <strain evidence="11">Tucson 15287-2541.00</strain>
    </source>
</reference>
<dbReference type="Proteomes" id="UP000001070">
    <property type="component" value="Unassembled WGS sequence"/>
</dbReference>
<keyword evidence="11" id="KW-1185">Reference proteome</keyword>
<comment type="subcellular location">
    <subcellularLocation>
        <location evidence="9">Nucleus</location>
        <location evidence="9">Nuclear pore complex</location>
    </subcellularLocation>
    <subcellularLocation>
        <location evidence="9">Nucleus membrane</location>
    </subcellularLocation>
</comment>
<dbReference type="eggNOG" id="KOG1964">
    <property type="taxonomic scope" value="Eukaryota"/>
</dbReference>
<dbReference type="PANTHER" id="PTHR13003">
    <property type="entry name" value="NUP107-RELATED"/>
    <property type="match status" value="1"/>
</dbReference>
<proteinExistence type="inferred from homology"/>
<keyword evidence="2 9" id="KW-0813">Transport</keyword>